<protein>
    <submittedName>
        <fullName evidence="1">Uncharacterized protein</fullName>
    </submittedName>
</protein>
<proteinExistence type="predicted"/>
<evidence type="ECO:0000313" key="2">
    <source>
        <dbReference type="Proteomes" id="UP000230066"/>
    </source>
</evidence>
<organism evidence="1 2">
    <name type="scientific">Fasciola hepatica</name>
    <name type="common">Liver fluke</name>
    <dbReference type="NCBI Taxonomy" id="6192"/>
    <lineage>
        <taxon>Eukaryota</taxon>
        <taxon>Metazoa</taxon>
        <taxon>Spiralia</taxon>
        <taxon>Lophotrochozoa</taxon>
        <taxon>Platyhelminthes</taxon>
        <taxon>Trematoda</taxon>
        <taxon>Digenea</taxon>
        <taxon>Plagiorchiida</taxon>
        <taxon>Echinostomata</taxon>
        <taxon>Echinostomatoidea</taxon>
        <taxon>Fasciolidae</taxon>
        <taxon>Fasciola</taxon>
    </lineage>
</organism>
<dbReference type="Proteomes" id="UP000230066">
    <property type="component" value="Unassembled WGS sequence"/>
</dbReference>
<keyword evidence="2" id="KW-1185">Reference proteome</keyword>
<evidence type="ECO:0000313" key="1">
    <source>
        <dbReference type="EMBL" id="THD18527.1"/>
    </source>
</evidence>
<dbReference type="AlphaFoldDB" id="A0A4E0RAF0"/>
<accession>A0A4E0RAF0</accession>
<name>A0A4E0RAF0_FASHE</name>
<comment type="caution">
    <text evidence="1">The sequence shown here is derived from an EMBL/GenBank/DDBJ whole genome shotgun (WGS) entry which is preliminary data.</text>
</comment>
<reference evidence="1" key="1">
    <citation type="submission" date="2019-03" db="EMBL/GenBank/DDBJ databases">
        <title>Improved annotation for the trematode Fasciola hepatica.</title>
        <authorList>
            <person name="Choi Y.-J."/>
            <person name="Martin J."/>
            <person name="Mitreva M."/>
        </authorList>
    </citation>
    <scope>NUCLEOTIDE SEQUENCE [LARGE SCALE GENOMIC DNA]</scope>
</reference>
<sequence>MIGYTAIRIQDWLTANKILCKLTGLKWNEVNFRVQEWVISNPAVMFGSVSARNLRRPICVYPWTGCEWR</sequence>
<gene>
    <name evidence="1" type="ORF">D915_010872</name>
</gene>
<dbReference type="EMBL" id="JXXN02010402">
    <property type="protein sequence ID" value="THD18527.1"/>
    <property type="molecule type" value="Genomic_DNA"/>
</dbReference>